<accession>A0A0F9BF87</accession>
<dbReference type="InterPro" id="IPR051799">
    <property type="entry name" value="NADH_flavin_oxidoreductase"/>
</dbReference>
<dbReference type="EMBL" id="LAZR01052390">
    <property type="protein sequence ID" value="KKK83071.1"/>
    <property type="molecule type" value="Genomic_DNA"/>
</dbReference>
<evidence type="ECO:0000259" key="3">
    <source>
        <dbReference type="Pfam" id="PF00724"/>
    </source>
</evidence>
<protein>
    <recommendedName>
        <fullName evidence="3">NADH:flavin oxidoreductase/NADH oxidase N-terminal domain-containing protein</fullName>
    </recommendedName>
</protein>
<dbReference type="SUPFAM" id="SSF51395">
    <property type="entry name" value="FMN-linked oxidoreductases"/>
    <property type="match status" value="1"/>
</dbReference>
<dbReference type="PANTHER" id="PTHR43656">
    <property type="entry name" value="BINDING OXIDOREDUCTASE, PUTATIVE (AFU_ORTHOLOGUE AFUA_2G08260)-RELATED"/>
    <property type="match status" value="1"/>
</dbReference>
<keyword evidence="1" id="KW-0285">Flavoprotein</keyword>
<dbReference type="Pfam" id="PF00724">
    <property type="entry name" value="Oxidored_FMN"/>
    <property type="match status" value="1"/>
</dbReference>
<gene>
    <name evidence="4" type="ORF">LCGC14_2797060</name>
</gene>
<feature type="domain" description="NADH:flavin oxidoreductase/NADH oxidase N-terminal" evidence="3">
    <location>
        <begin position="4"/>
        <end position="224"/>
    </location>
</feature>
<dbReference type="PANTHER" id="PTHR43656:SF2">
    <property type="entry name" value="BINDING OXIDOREDUCTASE, PUTATIVE (AFU_ORTHOLOGUE AFUA_2G08260)-RELATED"/>
    <property type="match status" value="1"/>
</dbReference>
<dbReference type="InterPro" id="IPR013785">
    <property type="entry name" value="Aldolase_TIM"/>
</dbReference>
<name>A0A0F9BF87_9ZZZZ</name>
<organism evidence="4">
    <name type="scientific">marine sediment metagenome</name>
    <dbReference type="NCBI Taxonomy" id="412755"/>
    <lineage>
        <taxon>unclassified sequences</taxon>
        <taxon>metagenomes</taxon>
        <taxon>ecological metagenomes</taxon>
    </lineage>
</organism>
<sequence>MYSNLFNPIVVGGITLKNRITQAPLYVGQANQDGTVSQATIDHYARRADAGTALVVVEASSVSPNSDNSTAYGIKIYHDNYLPGLTKLAGTIKENGAVSCIQIFHAGRYAGIQPSLSASAVSFTPKPDVTLTPKEMTIEEIGQAVGEFASAAKRAKEAGFDMVELHGATGYLIAQFLSPLTNIRTDQYGGRLENRLRFLLEILKVTKDATGGDFPVGIRFLADDFLPGGFSLEDA</sequence>
<dbReference type="InterPro" id="IPR001155">
    <property type="entry name" value="OxRdtase_FMN_N"/>
</dbReference>
<feature type="non-terminal residue" evidence="4">
    <location>
        <position position="235"/>
    </location>
</feature>
<proteinExistence type="predicted"/>
<comment type="caution">
    <text evidence="4">The sequence shown here is derived from an EMBL/GenBank/DDBJ whole genome shotgun (WGS) entry which is preliminary data.</text>
</comment>
<evidence type="ECO:0000256" key="2">
    <source>
        <dbReference type="ARBA" id="ARBA00023002"/>
    </source>
</evidence>
<evidence type="ECO:0000313" key="4">
    <source>
        <dbReference type="EMBL" id="KKK83071.1"/>
    </source>
</evidence>
<evidence type="ECO:0000256" key="1">
    <source>
        <dbReference type="ARBA" id="ARBA00022630"/>
    </source>
</evidence>
<keyword evidence="2" id="KW-0560">Oxidoreductase</keyword>
<dbReference type="GO" id="GO:0010181">
    <property type="term" value="F:FMN binding"/>
    <property type="evidence" value="ECO:0007669"/>
    <property type="project" value="InterPro"/>
</dbReference>
<dbReference type="AlphaFoldDB" id="A0A0F9BF87"/>
<dbReference type="GO" id="GO:0016491">
    <property type="term" value="F:oxidoreductase activity"/>
    <property type="evidence" value="ECO:0007669"/>
    <property type="project" value="UniProtKB-KW"/>
</dbReference>
<reference evidence="4" key="1">
    <citation type="journal article" date="2015" name="Nature">
        <title>Complex archaea that bridge the gap between prokaryotes and eukaryotes.</title>
        <authorList>
            <person name="Spang A."/>
            <person name="Saw J.H."/>
            <person name="Jorgensen S.L."/>
            <person name="Zaremba-Niedzwiedzka K."/>
            <person name="Martijn J."/>
            <person name="Lind A.E."/>
            <person name="van Eijk R."/>
            <person name="Schleper C."/>
            <person name="Guy L."/>
            <person name="Ettema T.J."/>
        </authorList>
    </citation>
    <scope>NUCLEOTIDE SEQUENCE</scope>
</reference>
<dbReference type="CDD" id="cd02803">
    <property type="entry name" value="OYE_like_FMN_family"/>
    <property type="match status" value="1"/>
</dbReference>
<dbReference type="Gene3D" id="3.20.20.70">
    <property type="entry name" value="Aldolase class I"/>
    <property type="match status" value="1"/>
</dbReference>